<name>A0A480IKB3_PIG</name>
<protein>
    <submittedName>
        <fullName evidence="2">Palmitoleoyl-protein carboxylesterase NOTUM</fullName>
    </submittedName>
</protein>
<dbReference type="EMBL" id="DQIR01077647">
    <property type="protein sequence ID" value="HDA33123.1"/>
    <property type="molecule type" value="Transcribed_RNA"/>
</dbReference>
<evidence type="ECO:0000313" key="2">
    <source>
        <dbReference type="EMBL" id="HDA36797.1"/>
    </source>
</evidence>
<dbReference type="AlphaFoldDB" id="A0A480IKB3"/>
<feature type="region of interest" description="Disordered" evidence="1">
    <location>
        <begin position="1"/>
        <end position="72"/>
    </location>
</feature>
<accession>A0A480IKB3</accession>
<proteinExistence type="predicted"/>
<dbReference type="EMBL" id="DQIR01081321">
    <property type="protein sequence ID" value="HDA36797.1"/>
    <property type="molecule type" value="Transcribed_RNA"/>
</dbReference>
<reference evidence="2" key="1">
    <citation type="journal article" date="2019" name="PeerJ">
        <title>Genes of the pig, Sus scrofa, reconstructed with EvidentialGene.</title>
        <authorList>
            <person name="Gilbert D.G."/>
        </authorList>
    </citation>
    <scope>NUCLEOTIDE SEQUENCE</scope>
</reference>
<organism evidence="2">
    <name type="scientific">Sus scrofa</name>
    <name type="common">Pig</name>
    <dbReference type="NCBI Taxonomy" id="9823"/>
    <lineage>
        <taxon>Eukaryota</taxon>
        <taxon>Metazoa</taxon>
        <taxon>Chordata</taxon>
        <taxon>Craniata</taxon>
        <taxon>Vertebrata</taxon>
        <taxon>Euteleostomi</taxon>
        <taxon>Mammalia</taxon>
        <taxon>Eutheria</taxon>
        <taxon>Laurasiatheria</taxon>
        <taxon>Artiodactyla</taxon>
        <taxon>Suina</taxon>
        <taxon>Suidae</taxon>
        <taxon>Sus</taxon>
    </lineage>
</organism>
<evidence type="ECO:0000256" key="1">
    <source>
        <dbReference type="SAM" id="MobiDB-lite"/>
    </source>
</evidence>
<sequence>MCEDVASSVGRGRMAKPPPGGGSTGWEQGGQPSWFAWNPVDFPHRACEGPSRTQMTRSPFGGGEWDSGPGPASEGWTLGWDPGGTEVWTRPGPAAAGGALTAQGWEDFVAKEAVPLLALLELAPTALWDHPVPVPDAPADGLRGRAGDGVDAVGAAVLLVVQEPARVGQAPHLDGGVAQLLQLLGHAVHVQ</sequence>